<dbReference type="Gene3D" id="3.30.420.40">
    <property type="match status" value="2"/>
</dbReference>
<evidence type="ECO:0000256" key="1">
    <source>
        <dbReference type="ARBA" id="ARBA00022741"/>
    </source>
</evidence>
<dbReference type="InterPro" id="IPR043129">
    <property type="entry name" value="ATPase_NBD"/>
</dbReference>
<keyword evidence="4" id="KW-1185">Reference proteome</keyword>
<keyword evidence="2" id="KW-0067">ATP-binding</keyword>
<dbReference type="GO" id="GO:0140662">
    <property type="term" value="F:ATP-dependent protein folding chaperone"/>
    <property type="evidence" value="ECO:0007669"/>
    <property type="project" value="InterPro"/>
</dbReference>
<organism evidence="3 4">
    <name type="scientific">Terricaulis silvestris</name>
    <dbReference type="NCBI Taxonomy" id="2686094"/>
    <lineage>
        <taxon>Bacteria</taxon>
        <taxon>Pseudomonadati</taxon>
        <taxon>Pseudomonadota</taxon>
        <taxon>Alphaproteobacteria</taxon>
        <taxon>Caulobacterales</taxon>
        <taxon>Caulobacteraceae</taxon>
        <taxon>Terricaulis</taxon>
    </lineage>
</organism>
<dbReference type="RefSeq" id="WP_158766769.1">
    <property type="nucleotide sequence ID" value="NZ_CP047045.1"/>
</dbReference>
<dbReference type="EMBL" id="CP047045">
    <property type="protein sequence ID" value="QGZ95948.1"/>
    <property type="molecule type" value="Genomic_DNA"/>
</dbReference>
<dbReference type="AlphaFoldDB" id="A0A6I6MR69"/>
<dbReference type="GO" id="GO:0005524">
    <property type="term" value="F:ATP binding"/>
    <property type="evidence" value="ECO:0007669"/>
    <property type="project" value="UniProtKB-KW"/>
</dbReference>
<gene>
    <name evidence="3" type="ORF">DSM104635_02803</name>
</gene>
<dbReference type="Pfam" id="PF00012">
    <property type="entry name" value="HSP70"/>
    <property type="match status" value="1"/>
</dbReference>
<sequence length="457" mass="48676">MSLHEKIAPGEGARICLDLGTAMSKATVLLDSAHPTDVAPLPIGAAAGADHPLLTPSAMYVDEDRITFGPAAMKRAETGVAKRRNPIVSFKLVLSAREIEATLALKLSRTVDPTSTLTHRDGIVLYLAYLDQLIRAAVASEPSLPAPIADAPRRLTSPHWQSFEEASRIVGGLVEEASVVSMDLGVALLSQDGVPMPQVKQALVRAKGAQGRGHFDGIVFESQSAASAYANFARATAPYVLVIDMGAGTTDIAGFQRDASVAQSGLIEITEARQCCMLAGDELDNILIDLFARRAGKRGLAEEDRLWRGVKLAARSLKQELFQKGKSVFKYRNARISLTRDALENDPSFRAYCRALTATIAASLAPLAVAAKKGHADAITVLLAGGGSNLPFLADLVRAAAVKEKVKLPLKVERFGANWQLPHRHHPFAGVFPQLAIAMGGALAPVVRVPARAPEMI</sequence>
<evidence type="ECO:0000256" key="2">
    <source>
        <dbReference type="ARBA" id="ARBA00022840"/>
    </source>
</evidence>
<evidence type="ECO:0000313" key="3">
    <source>
        <dbReference type="EMBL" id="QGZ95948.1"/>
    </source>
</evidence>
<name>A0A6I6MR69_9CAUL</name>
<dbReference type="SUPFAM" id="SSF53067">
    <property type="entry name" value="Actin-like ATPase domain"/>
    <property type="match status" value="1"/>
</dbReference>
<accession>A0A6I6MR69</accession>
<reference evidence="4" key="1">
    <citation type="submission" date="2019-12" db="EMBL/GenBank/DDBJ databases">
        <title>Complete genome of Terracaulis silvestris 0127_4.</title>
        <authorList>
            <person name="Vieira S."/>
            <person name="Riedel T."/>
            <person name="Sproer C."/>
            <person name="Pascual J."/>
            <person name="Boedeker C."/>
            <person name="Overmann J."/>
        </authorList>
    </citation>
    <scope>NUCLEOTIDE SEQUENCE [LARGE SCALE GENOMIC DNA]</scope>
    <source>
        <strain evidence="4">0127_4</strain>
    </source>
</reference>
<evidence type="ECO:0000313" key="4">
    <source>
        <dbReference type="Proteomes" id="UP000431269"/>
    </source>
</evidence>
<keyword evidence="1" id="KW-0547">Nucleotide-binding</keyword>
<protein>
    <submittedName>
        <fullName evidence="3">Hsp70 protein</fullName>
    </submittedName>
</protein>
<dbReference type="Proteomes" id="UP000431269">
    <property type="component" value="Chromosome"/>
</dbReference>
<dbReference type="InterPro" id="IPR013126">
    <property type="entry name" value="Hsp_70_fam"/>
</dbReference>
<proteinExistence type="predicted"/>
<dbReference type="KEGG" id="tsv:DSM104635_02803"/>
<dbReference type="Gene3D" id="3.90.640.10">
    <property type="entry name" value="Actin, Chain A, domain 4"/>
    <property type="match status" value="1"/>
</dbReference>